<keyword evidence="2" id="KW-1185">Reference proteome</keyword>
<accession>A0A8T9BC75</accession>
<dbReference type="EMBL" id="QGMF01000253">
    <property type="protein sequence ID" value="TVY17478.1"/>
    <property type="molecule type" value="Genomic_DNA"/>
</dbReference>
<evidence type="ECO:0000313" key="1">
    <source>
        <dbReference type="EMBL" id="TVY17478.1"/>
    </source>
</evidence>
<gene>
    <name evidence="1" type="ORF">LARI1_G004821</name>
</gene>
<reference evidence="1 2" key="1">
    <citation type="submission" date="2018-05" db="EMBL/GenBank/DDBJ databases">
        <title>Whole genome sequencing for identification of molecular markers to develop diagnostic detection tools for the regulated plant pathogen Lachnellula willkommii.</title>
        <authorList>
            <person name="Giroux E."/>
            <person name="Bilodeau G."/>
        </authorList>
    </citation>
    <scope>NUCLEOTIDE SEQUENCE [LARGE SCALE GENOMIC DNA]</scope>
    <source>
        <strain evidence="1 2">CBS 203.66</strain>
    </source>
</reference>
<protein>
    <submittedName>
        <fullName evidence="1">Uncharacterized protein</fullName>
    </submittedName>
</protein>
<sequence>MKNSHLDLMMKTGEFIRDADNDDNLFIVYYGGHGRINSERQAEWLCKRDPSSPRVHWSAIQTLFAEAQSDVLILLDTCAAASATTRSLHGSMEAIMACGFESKAPPPGEHSFTNTLINVLEDWIDRRSFSASCLHAEILSELKLKENKKGREGKKLEWCVTPIHINCTQDSKAPSIELCRRNVLPRPSARTSEPEGNQSADFMDLDFDNPISSSHSSLSSLAPSGQYRIPHVIISVALEENQLDLDVKKTSRWLESIPFLAKYAKVEGVFKSYSTLLLLSVPVPVWNMLPDHPACSFVGYATSPNLVTNPWKEPELELLASGASRPFTSIWKIPAT</sequence>
<name>A0A8T9BC75_9HELO</name>
<evidence type="ECO:0000313" key="2">
    <source>
        <dbReference type="Proteomes" id="UP000469559"/>
    </source>
</evidence>
<proteinExistence type="predicted"/>
<dbReference type="AlphaFoldDB" id="A0A8T9BC75"/>
<dbReference type="Proteomes" id="UP000469559">
    <property type="component" value="Unassembled WGS sequence"/>
</dbReference>
<comment type="caution">
    <text evidence="1">The sequence shown here is derived from an EMBL/GenBank/DDBJ whole genome shotgun (WGS) entry which is preliminary data.</text>
</comment>
<organism evidence="1 2">
    <name type="scientific">Lachnellula arida</name>
    <dbReference type="NCBI Taxonomy" id="1316785"/>
    <lineage>
        <taxon>Eukaryota</taxon>
        <taxon>Fungi</taxon>
        <taxon>Dikarya</taxon>
        <taxon>Ascomycota</taxon>
        <taxon>Pezizomycotina</taxon>
        <taxon>Leotiomycetes</taxon>
        <taxon>Helotiales</taxon>
        <taxon>Lachnaceae</taxon>
        <taxon>Lachnellula</taxon>
    </lineage>
</organism>
<dbReference type="OrthoDB" id="4760831at2759"/>